<dbReference type="Gene3D" id="3.30.40.10">
    <property type="entry name" value="Zinc/RING finger domain, C3HC4 (zinc finger)"/>
    <property type="match status" value="1"/>
</dbReference>
<dbReference type="InterPro" id="IPR001841">
    <property type="entry name" value="Znf_RING"/>
</dbReference>
<sequence>MIYVIFIFFIMVCVPYYCYLRSLQQKNREEAAADRARRDHLASLDLQGSERRQEAVDHLTEHSEPSTPQISEEDDRTKLIEKCICTTEVTDEKEVRNLISALRHSFSENEEQSSRGVISIAWDSARESVRSNNSTSTPECCICLDDYVKGEKIAWGKTNECNHVFHEECINLWLKENDDCPLCRCNLLAFDETVEENV</sequence>
<dbReference type="UniPathway" id="UPA00143"/>
<evidence type="ECO:0000256" key="1">
    <source>
        <dbReference type="ARBA" id="ARBA00022723"/>
    </source>
</evidence>
<dbReference type="EMBL" id="HBHI01020682">
    <property type="protein sequence ID" value="CAD9684467.1"/>
    <property type="molecule type" value="Transcribed_RNA"/>
</dbReference>
<evidence type="ECO:0000256" key="3">
    <source>
        <dbReference type="ARBA" id="ARBA00022833"/>
    </source>
</evidence>
<evidence type="ECO:0000256" key="5">
    <source>
        <dbReference type="SAM" id="MobiDB-lite"/>
    </source>
</evidence>
<dbReference type="SUPFAM" id="SSF57850">
    <property type="entry name" value="RING/U-box"/>
    <property type="match status" value="1"/>
</dbReference>
<reference evidence="8" key="1">
    <citation type="submission" date="2021-01" db="EMBL/GenBank/DDBJ databases">
        <authorList>
            <person name="Corre E."/>
            <person name="Pelletier E."/>
            <person name="Niang G."/>
            <person name="Scheremetjew M."/>
            <person name="Finn R."/>
            <person name="Kale V."/>
            <person name="Holt S."/>
            <person name="Cochrane G."/>
            <person name="Meng A."/>
            <person name="Brown T."/>
            <person name="Cohen L."/>
        </authorList>
    </citation>
    <scope>NUCLEOTIDE SEQUENCE</scope>
    <source>
        <strain evidence="8">CCMP1452</strain>
    </source>
</reference>
<dbReference type="PANTHER" id="PTHR14155:SF610">
    <property type="entry name" value="OS01G0755700 PROTEIN"/>
    <property type="match status" value="1"/>
</dbReference>
<organism evidence="8">
    <name type="scientific">Eucampia antarctica</name>
    <dbReference type="NCBI Taxonomy" id="49252"/>
    <lineage>
        <taxon>Eukaryota</taxon>
        <taxon>Sar</taxon>
        <taxon>Stramenopiles</taxon>
        <taxon>Ochrophyta</taxon>
        <taxon>Bacillariophyta</taxon>
        <taxon>Mediophyceae</taxon>
        <taxon>Biddulphiophycidae</taxon>
        <taxon>Hemiaulales</taxon>
        <taxon>Hemiaulaceae</taxon>
        <taxon>Eucampia</taxon>
    </lineage>
</organism>
<keyword evidence="1" id="KW-0479">Metal-binding</keyword>
<dbReference type="SMART" id="SM00184">
    <property type="entry name" value="RING"/>
    <property type="match status" value="1"/>
</dbReference>
<feature type="domain" description="RING-type" evidence="6">
    <location>
        <begin position="140"/>
        <end position="184"/>
    </location>
</feature>
<dbReference type="InterPro" id="IPR013083">
    <property type="entry name" value="Znf_RING/FYVE/PHD"/>
</dbReference>
<keyword evidence="2 4" id="KW-0863">Zinc-finger</keyword>
<dbReference type="EMBL" id="HBHI01020683">
    <property type="protein sequence ID" value="CAD9684470.1"/>
    <property type="molecule type" value="Transcribed_RNA"/>
</dbReference>
<dbReference type="PANTHER" id="PTHR14155">
    <property type="entry name" value="RING FINGER DOMAIN-CONTAINING"/>
    <property type="match status" value="1"/>
</dbReference>
<feature type="region of interest" description="Disordered" evidence="5">
    <location>
        <begin position="49"/>
        <end position="75"/>
    </location>
</feature>
<dbReference type="InterPro" id="IPR053238">
    <property type="entry name" value="RING-H2_zinc_finger"/>
</dbReference>
<evidence type="ECO:0000259" key="6">
    <source>
        <dbReference type="PROSITE" id="PS50089"/>
    </source>
</evidence>
<gene>
    <name evidence="7" type="ORF">EANT1437_LOCUS10612</name>
    <name evidence="8" type="ORF">EANT1437_LOCUS10613</name>
</gene>
<proteinExistence type="predicted"/>
<dbReference type="AlphaFoldDB" id="A0A6U0SKY2"/>
<evidence type="ECO:0000256" key="4">
    <source>
        <dbReference type="PROSITE-ProRule" id="PRU00175"/>
    </source>
</evidence>
<evidence type="ECO:0000313" key="7">
    <source>
        <dbReference type="EMBL" id="CAD9684467.1"/>
    </source>
</evidence>
<dbReference type="GO" id="GO:0016567">
    <property type="term" value="P:protein ubiquitination"/>
    <property type="evidence" value="ECO:0007669"/>
    <property type="project" value="UniProtKB-UniPathway"/>
</dbReference>
<feature type="compositionally biased region" description="Basic and acidic residues" evidence="5">
    <location>
        <begin position="49"/>
        <end position="64"/>
    </location>
</feature>
<dbReference type="GO" id="GO:0008270">
    <property type="term" value="F:zinc ion binding"/>
    <property type="evidence" value="ECO:0007669"/>
    <property type="project" value="UniProtKB-KW"/>
</dbReference>
<evidence type="ECO:0000256" key="2">
    <source>
        <dbReference type="ARBA" id="ARBA00022771"/>
    </source>
</evidence>
<dbReference type="Pfam" id="PF13639">
    <property type="entry name" value="zf-RING_2"/>
    <property type="match status" value="1"/>
</dbReference>
<protein>
    <recommendedName>
        <fullName evidence="6">RING-type domain-containing protein</fullName>
    </recommendedName>
</protein>
<evidence type="ECO:0000313" key="8">
    <source>
        <dbReference type="EMBL" id="CAD9684470.1"/>
    </source>
</evidence>
<keyword evidence="3" id="KW-0862">Zinc</keyword>
<accession>A0A6U0SKY2</accession>
<name>A0A6U0SKY2_9STRA</name>
<dbReference type="PROSITE" id="PS50089">
    <property type="entry name" value="ZF_RING_2"/>
    <property type="match status" value="1"/>
</dbReference>